<dbReference type="RefSeq" id="WP_013515315.1">
    <property type="nucleotide sequence ID" value="NC_014844.1"/>
</dbReference>
<dbReference type="Pfam" id="PF08873">
    <property type="entry name" value="Phage_Mu_Gp37"/>
    <property type="match status" value="1"/>
</dbReference>
<evidence type="ECO:0000313" key="2">
    <source>
        <dbReference type="Proteomes" id="UP000002191"/>
    </source>
</evidence>
<protein>
    <submittedName>
        <fullName evidence="1">Uncharacterized protein</fullName>
    </submittedName>
</protein>
<dbReference type="OrthoDB" id="5465219at2"/>
<dbReference type="InterPro" id="IPR014972">
    <property type="entry name" value="Phage_Mu_Gp37"/>
</dbReference>
<dbReference type="STRING" id="643562.Daes_2398"/>
<sequence>MSVRTLRQAVADAIKAAMPSLKACATHPGRFDAGELARLATRSPAIFVAVLGITDQSVQHDEVTGTLTFGAYALAGDSHVADRDAAALAMVDALALLVPGNRWGLAESVSNPERVRSENLYSGQVDRIGVSLWAVTWQQRMVIGQTMDAAALAALDLFATCDLQYPISDDAPVAEDAVQLPQED</sequence>
<organism evidence="1 2">
    <name type="scientific">Pseudodesulfovibrio aespoeensis (strain ATCC 700646 / DSM 10631 / Aspo-2)</name>
    <name type="common">Desulfovibrio aespoeensis</name>
    <dbReference type="NCBI Taxonomy" id="643562"/>
    <lineage>
        <taxon>Bacteria</taxon>
        <taxon>Pseudomonadati</taxon>
        <taxon>Thermodesulfobacteriota</taxon>
        <taxon>Desulfovibrionia</taxon>
        <taxon>Desulfovibrionales</taxon>
        <taxon>Desulfovibrionaceae</taxon>
    </lineage>
</organism>
<dbReference type="Proteomes" id="UP000002191">
    <property type="component" value="Chromosome"/>
</dbReference>
<accession>E6VU96</accession>
<reference evidence="1 2" key="2">
    <citation type="journal article" date="2014" name="Genome Announc.">
        <title>Complete Genome Sequence of the Subsurface, Mesophilic Sulfate-Reducing Bacterium Desulfovibrio aespoeensis Aspo-2.</title>
        <authorList>
            <person name="Pedersen K."/>
            <person name="Bengtsson A."/>
            <person name="Edlund J."/>
            <person name="Rabe L."/>
            <person name="Hazen T."/>
            <person name="Chakraborty R."/>
            <person name="Goodwin L."/>
            <person name="Shapiro N."/>
        </authorList>
    </citation>
    <scope>NUCLEOTIDE SEQUENCE [LARGE SCALE GENOMIC DNA]</scope>
    <source>
        <strain evidence="2">ATCC 700646 / DSM 10631 / Aspo-2</strain>
    </source>
</reference>
<keyword evidence="2" id="KW-1185">Reference proteome</keyword>
<dbReference type="HOGENOM" id="CLU_1340893_0_0_7"/>
<proteinExistence type="predicted"/>
<dbReference type="KEGG" id="das:Daes_2398"/>
<dbReference type="EMBL" id="CP002431">
    <property type="protein sequence ID" value="ADU63403.1"/>
    <property type="molecule type" value="Genomic_DNA"/>
</dbReference>
<gene>
    <name evidence="1" type="ordered locus">Daes_2398</name>
</gene>
<evidence type="ECO:0000313" key="1">
    <source>
        <dbReference type="EMBL" id="ADU63403.1"/>
    </source>
</evidence>
<reference evidence="2" key="1">
    <citation type="submission" date="2010-12" db="EMBL/GenBank/DDBJ databases">
        <title>Complete sequence of Desulfovibrio aespoeensis Aspo-2.</title>
        <authorList>
            <consortium name="US DOE Joint Genome Institute"/>
            <person name="Lucas S."/>
            <person name="Copeland A."/>
            <person name="Lapidus A."/>
            <person name="Cheng J.-F."/>
            <person name="Goodwin L."/>
            <person name="Pitluck S."/>
            <person name="Chertkov O."/>
            <person name="Misra M."/>
            <person name="Detter J.C."/>
            <person name="Han C."/>
            <person name="Tapia R."/>
            <person name="Land M."/>
            <person name="Hauser L."/>
            <person name="Kyrpides N."/>
            <person name="Ivanova N."/>
            <person name="Ovchinnikova G."/>
            <person name="Pedersen K."/>
            <person name="Jagevall S."/>
            <person name="Hazen T."/>
            <person name="Woyke T."/>
        </authorList>
    </citation>
    <scope>NUCLEOTIDE SEQUENCE [LARGE SCALE GENOMIC DNA]</scope>
    <source>
        <strain evidence="2">ATCC 700646 / DSM 10631 / Aspo-2</strain>
    </source>
</reference>
<dbReference type="eggNOG" id="COG5003">
    <property type="taxonomic scope" value="Bacteria"/>
</dbReference>
<dbReference type="AlphaFoldDB" id="E6VU96"/>
<name>E6VU96_PSEA9</name>